<sequence length="76" mass="8299">MSSYEVKTSDGIVHKAEANTHIIDSIGLHLYADAGRVVAVFRTFEWVRVYPEVVTAPVEPEQPAPETTTSPEATGE</sequence>
<evidence type="ECO:0000313" key="2">
    <source>
        <dbReference type="EMBL" id="XCN26755.1"/>
    </source>
</evidence>
<feature type="region of interest" description="Disordered" evidence="1">
    <location>
        <begin position="55"/>
        <end position="76"/>
    </location>
</feature>
<reference evidence="2" key="1">
    <citation type="submission" date="2024-05" db="EMBL/GenBank/DDBJ databases">
        <title>Defense systems in Pseudomonas aeruginosa.</title>
        <authorList>
            <person name="van den Berg D.F."/>
            <person name="Costa R.A."/>
        </authorList>
    </citation>
    <scope>NUCLEOTIDE SEQUENCE</scope>
</reference>
<name>A0AAU8KXS5_9VIRU</name>
<organism evidence="2">
    <name type="scientific">Pseudomonas phage vB_PaeP_FBPa42</name>
    <dbReference type="NCBI Taxonomy" id="3231240"/>
    <lineage>
        <taxon>Viruses</taxon>
    </lineage>
</organism>
<accession>A0AAU8KXS5</accession>
<proteinExistence type="predicted"/>
<dbReference type="EMBL" id="PP813864">
    <property type="protein sequence ID" value="XCN26755.1"/>
    <property type="molecule type" value="Genomic_DNA"/>
</dbReference>
<evidence type="ECO:0000256" key="1">
    <source>
        <dbReference type="SAM" id="MobiDB-lite"/>
    </source>
</evidence>
<protein>
    <submittedName>
        <fullName evidence="2">Uncharacterized protein</fullName>
    </submittedName>
</protein>